<dbReference type="InterPro" id="IPR007848">
    <property type="entry name" value="Small_mtfrase_dom"/>
</dbReference>
<dbReference type="NCBIfam" id="TIGR03533">
    <property type="entry name" value="L3_gln_methyl"/>
    <property type="match status" value="1"/>
</dbReference>
<sequence length="294" mass="32361">MIPAELVTLRDFLRWAVSRFNEAGLFFGHGTQDAYDEAAWLILHALHLPPDRLEPFLDARLAADERASVAGYIDRRIEERLPAAYLTHEAWLGDYRFYVDERVIVPRSHIAGLLMEDALAPWIDAAEVRDALDLCTGSGCLAVLLGLTFPGARIDAADLSAEALEVARRNIADYGLEARIALHRSDLFAALGGRRYDLIVSNPPYVTAAAMRTLPPEYRHEPALALAAGEDGLDIVRRLIHDAARHLKPGGILVVEVGDGRAAVEQAFPALDLLWLDGHEYGNGVFLLQQEALS</sequence>
<dbReference type="InterPro" id="IPR029063">
    <property type="entry name" value="SAM-dependent_MTases_sf"/>
</dbReference>
<accession>A0A809S533</accession>
<dbReference type="Proteomes" id="UP000662914">
    <property type="component" value="Chromosome"/>
</dbReference>
<protein>
    <recommendedName>
        <fullName evidence="4">Ribosomal protein uL3 glutamine methyltransferase</fullName>
        <shortName evidence="4">uL3 MTase</shortName>
        <ecNumber evidence="4">2.1.1.298</ecNumber>
    </recommendedName>
    <alternativeName>
        <fullName evidence="4">N5-glutamine methyltransferase PrmB</fullName>
    </alternativeName>
</protein>
<dbReference type="NCBIfam" id="TIGR00536">
    <property type="entry name" value="hemK_fam"/>
    <property type="match status" value="1"/>
</dbReference>
<dbReference type="KEGG" id="ddz:DSYM_16200"/>
<feature type="domain" description="Methyltransferase small" evidence="5">
    <location>
        <begin position="119"/>
        <end position="210"/>
    </location>
</feature>
<dbReference type="SUPFAM" id="SSF53335">
    <property type="entry name" value="S-adenosyl-L-methionine-dependent methyltransferases"/>
    <property type="match status" value="1"/>
</dbReference>
<reference evidence="6" key="1">
    <citation type="journal article" name="DNA Res.">
        <title>The physiological potential of anammox bacteria as revealed by their core genome structure.</title>
        <authorList>
            <person name="Okubo T."/>
            <person name="Toyoda A."/>
            <person name="Fukuhara K."/>
            <person name="Uchiyama I."/>
            <person name="Harigaya Y."/>
            <person name="Kuroiwa M."/>
            <person name="Suzuki T."/>
            <person name="Murakami Y."/>
            <person name="Suwa Y."/>
            <person name="Takami H."/>
        </authorList>
    </citation>
    <scope>NUCLEOTIDE SEQUENCE</scope>
    <source>
        <strain evidence="6">317325-3</strain>
    </source>
</reference>
<dbReference type="CDD" id="cd02440">
    <property type="entry name" value="AdoMet_MTases"/>
    <property type="match status" value="1"/>
</dbReference>
<proteinExistence type="inferred from homology"/>
<dbReference type="PANTHER" id="PTHR47806:SF1">
    <property type="entry name" value="RIBOSOMAL PROTEIN UL3 GLUTAMINE METHYLTRANSFERASE"/>
    <property type="match status" value="1"/>
</dbReference>
<dbReference type="InterPro" id="IPR004556">
    <property type="entry name" value="HemK-like"/>
</dbReference>
<dbReference type="GO" id="GO:0032259">
    <property type="term" value="P:methylation"/>
    <property type="evidence" value="ECO:0007669"/>
    <property type="project" value="UniProtKB-KW"/>
</dbReference>
<comment type="catalytic activity">
    <reaction evidence="4">
        <text>L-glutaminyl-[ribosomal protein uL3] + S-adenosyl-L-methionine = N(5)-methyl-L-glutaminyl-[ribosomal protein uL3] + S-adenosyl-L-homocysteine + H(+)</text>
        <dbReference type="Rhea" id="RHEA:45020"/>
        <dbReference type="Rhea" id="RHEA-COMP:11063"/>
        <dbReference type="Rhea" id="RHEA-COMP:11064"/>
        <dbReference type="ChEBI" id="CHEBI:15378"/>
        <dbReference type="ChEBI" id="CHEBI:30011"/>
        <dbReference type="ChEBI" id="CHEBI:57856"/>
        <dbReference type="ChEBI" id="CHEBI:59789"/>
        <dbReference type="ChEBI" id="CHEBI:61891"/>
        <dbReference type="EC" id="2.1.1.298"/>
    </reaction>
</comment>
<dbReference type="AlphaFoldDB" id="A0A809S533"/>
<dbReference type="PANTHER" id="PTHR47806">
    <property type="entry name" value="50S RIBOSOMAL PROTEIN L3 GLUTAMINE METHYLTRANSFERASE"/>
    <property type="match status" value="1"/>
</dbReference>
<keyword evidence="6" id="KW-0687">Ribonucleoprotein</keyword>
<organism evidence="6 7">
    <name type="scientific">Candidatus Desulfobacillus denitrificans</name>
    <dbReference type="NCBI Taxonomy" id="2608985"/>
    <lineage>
        <taxon>Bacteria</taxon>
        <taxon>Pseudomonadati</taxon>
        <taxon>Pseudomonadota</taxon>
        <taxon>Betaproteobacteria</taxon>
        <taxon>Candidatus Desulfobacillus</taxon>
    </lineage>
</organism>
<keyword evidence="3 4" id="KW-0949">S-adenosyl-L-methionine</keyword>
<evidence type="ECO:0000256" key="2">
    <source>
        <dbReference type="ARBA" id="ARBA00022679"/>
    </source>
</evidence>
<keyword evidence="6" id="KW-0689">Ribosomal protein</keyword>
<dbReference type="EC" id="2.1.1.298" evidence="4"/>
<comment type="similarity">
    <text evidence="4">Belongs to the protein N5-glutamine methyltransferase family. PrmB subfamily.</text>
</comment>
<dbReference type="GO" id="GO:0005840">
    <property type="term" value="C:ribosome"/>
    <property type="evidence" value="ECO:0007669"/>
    <property type="project" value="UniProtKB-KW"/>
</dbReference>
<evidence type="ECO:0000313" key="7">
    <source>
        <dbReference type="Proteomes" id="UP000662914"/>
    </source>
</evidence>
<dbReference type="PIRSF" id="PIRSF037167">
    <property type="entry name" value="Mtase_YfcB_prd"/>
    <property type="match status" value="1"/>
</dbReference>
<name>A0A809S533_9PROT</name>
<dbReference type="Gene3D" id="1.10.8.10">
    <property type="entry name" value="DNA helicase RuvA subunit, C-terminal domain"/>
    <property type="match status" value="1"/>
</dbReference>
<evidence type="ECO:0000256" key="1">
    <source>
        <dbReference type="ARBA" id="ARBA00022603"/>
    </source>
</evidence>
<dbReference type="Gene3D" id="3.40.50.150">
    <property type="entry name" value="Vaccinia Virus protein VP39"/>
    <property type="match status" value="1"/>
</dbReference>
<dbReference type="InterPro" id="IPR002052">
    <property type="entry name" value="DNA_methylase_N6_adenine_CS"/>
</dbReference>
<dbReference type="GO" id="GO:0005829">
    <property type="term" value="C:cytosol"/>
    <property type="evidence" value="ECO:0007669"/>
    <property type="project" value="TreeGrafter"/>
</dbReference>
<dbReference type="Pfam" id="PF05175">
    <property type="entry name" value="MTS"/>
    <property type="match status" value="1"/>
</dbReference>
<dbReference type="PROSITE" id="PS00092">
    <property type="entry name" value="N6_MTASE"/>
    <property type="match status" value="1"/>
</dbReference>
<evidence type="ECO:0000256" key="4">
    <source>
        <dbReference type="HAMAP-Rule" id="MF_02125"/>
    </source>
</evidence>
<dbReference type="EMBL" id="AP021857">
    <property type="protein sequence ID" value="BBO20921.1"/>
    <property type="molecule type" value="Genomic_DNA"/>
</dbReference>
<gene>
    <name evidence="4" type="primary">prmB</name>
    <name evidence="6" type="ORF">DSYM_16200</name>
</gene>
<evidence type="ECO:0000313" key="6">
    <source>
        <dbReference type="EMBL" id="BBO20921.1"/>
    </source>
</evidence>
<comment type="function">
    <text evidence="4">Methylates ribosomal protein uL3 on a specific glutamine residue.</text>
</comment>
<evidence type="ECO:0000259" key="5">
    <source>
        <dbReference type="Pfam" id="PF05175"/>
    </source>
</evidence>
<dbReference type="GO" id="GO:0003676">
    <property type="term" value="F:nucleic acid binding"/>
    <property type="evidence" value="ECO:0007669"/>
    <property type="project" value="InterPro"/>
</dbReference>
<keyword evidence="1 4" id="KW-0489">Methyltransferase</keyword>
<evidence type="ECO:0000256" key="3">
    <source>
        <dbReference type="ARBA" id="ARBA00022691"/>
    </source>
</evidence>
<dbReference type="InterPro" id="IPR017127">
    <property type="entry name" value="Ribosome_uL3_MTase"/>
</dbReference>
<dbReference type="HAMAP" id="MF_02125">
    <property type="entry name" value="L3_methyltr_PrmB"/>
    <property type="match status" value="1"/>
</dbReference>
<dbReference type="GO" id="GO:0036009">
    <property type="term" value="F:protein-glutamine N-methyltransferase activity"/>
    <property type="evidence" value="ECO:0007669"/>
    <property type="project" value="UniProtKB-UniRule"/>
</dbReference>
<keyword evidence="2 4" id="KW-0808">Transferase</keyword>